<keyword evidence="7" id="KW-1133">Transmembrane helix</keyword>
<comment type="caution">
    <text evidence="9">The sequence shown here is derived from an EMBL/GenBank/DDBJ whole genome shotgun (WGS) entry which is preliminary data.</text>
</comment>
<dbReference type="AlphaFoldDB" id="A0A7J6YEZ7"/>
<name>A0A7J6YEZ7_TRYCR</name>
<dbReference type="SMART" id="SM00271">
    <property type="entry name" value="DnaJ"/>
    <property type="match status" value="1"/>
</dbReference>
<feature type="transmembrane region" description="Helical" evidence="7">
    <location>
        <begin position="246"/>
        <end position="272"/>
    </location>
</feature>
<accession>A0A7J6YEZ7</accession>
<feature type="transmembrane region" description="Helical" evidence="7">
    <location>
        <begin position="321"/>
        <end position="347"/>
    </location>
</feature>
<dbReference type="GO" id="GO:0016020">
    <property type="term" value="C:membrane"/>
    <property type="evidence" value="ECO:0007669"/>
    <property type="project" value="UniProtKB-SubCell"/>
</dbReference>
<dbReference type="VEuPathDB" id="TriTrypDB:BCY84_15174"/>
<keyword evidence="4" id="KW-0143">Chaperone</keyword>
<evidence type="ECO:0000313" key="10">
    <source>
        <dbReference type="Proteomes" id="UP000583944"/>
    </source>
</evidence>
<dbReference type="SUPFAM" id="SSF46565">
    <property type="entry name" value="Chaperone J-domain"/>
    <property type="match status" value="1"/>
</dbReference>
<feature type="transmembrane region" description="Helical" evidence="7">
    <location>
        <begin position="166"/>
        <end position="188"/>
    </location>
</feature>
<feature type="compositionally biased region" description="Basic and acidic residues" evidence="6">
    <location>
        <begin position="423"/>
        <end position="438"/>
    </location>
</feature>
<evidence type="ECO:0000256" key="2">
    <source>
        <dbReference type="ARBA" id="ARBA00023136"/>
    </source>
</evidence>
<feature type="domain" description="J" evidence="8">
    <location>
        <begin position="3"/>
        <end position="66"/>
    </location>
</feature>
<dbReference type="VEuPathDB" id="TriTrypDB:ECC02_001741"/>
<dbReference type="PROSITE" id="PS50076">
    <property type="entry name" value="DNAJ_2"/>
    <property type="match status" value="1"/>
</dbReference>
<keyword evidence="5" id="KW-0449">Lipoprotein</keyword>
<feature type="transmembrane region" description="Helical" evidence="7">
    <location>
        <begin position="87"/>
        <end position="112"/>
    </location>
</feature>
<dbReference type="PANTHER" id="PTHR44027:SF7">
    <property type="entry name" value="DNAJ HOMOLOG SUBFAMILY C MEMBER 5 HOMOLOG"/>
    <property type="match status" value="1"/>
</dbReference>
<keyword evidence="7" id="KW-0812">Transmembrane</keyword>
<dbReference type="PROSITE" id="PS00636">
    <property type="entry name" value="DNAJ_1"/>
    <property type="match status" value="1"/>
</dbReference>
<feature type="transmembrane region" description="Helical" evidence="7">
    <location>
        <begin position="208"/>
        <end position="226"/>
    </location>
</feature>
<keyword evidence="2 7" id="KW-0472">Membrane</keyword>
<sequence length="487" mass="54128">MTDYYQSLELPRDATQEQIRRNYRHLALRFHPDRAGPEGAERFKEIQSAYEVLSNPQKRKIYDRFGASFVDNPVSEVLILQLGGRSILCIMACIPFLVASLVVIFTAFLVAYVEGRLVARDAHSVNDHSQAYWNYVKVFSPLFIVDIIIGIPTLVVFFVSMCTLRVGVFLWTLIVLSLIVLTVLVPVAKDANDMTSLRGGNNFHSWRRWLAPLYVVGASSTLLGIITRLPTRQKRERLKDSGHDGLWAYVNVFFVVGILKGISVVVFSALIACRVDEVIATNYFVVLALPFYVFGVLTLLDSTLHRIFIHKLRGNSAGSCNIFVISIPFIIAVGLVLASVSMVSMRLNDLDRARHGAAGDAFSLHAALIPVYVLLGSFLFSTLMIFCFMCFFLLTEDGEASNSPHGDAATEGNDEQQGSEAHSGGEKGVEGGHDDDGQPSRNDSFFQENRRNRDVRDMPQGAPDTPTGSNGEMFLPQRPRQRLSDID</sequence>
<keyword evidence="3" id="KW-0564">Palmitate</keyword>
<dbReference type="InterPro" id="IPR051434">
    <property type="entry name" value="DnaJ_C_subfamily_member5"/>
</dbReference>
<dbReference type="Proteomes" id="UP000583944">
    <property type="component" value="Unassembled WGS sequence"/>
</dbReference>
<dbReference type="InterPro" id="IPR018253">
    <property type="entry name" value="DnaJ_domain_CS"/>
</dbReference>
<evidence type="ECO:0000256" key="5">
    <source>
        <dbReference type="ARBA" id="ARBA00023288"/>
    </source>
</evidence>
<reference evidence="9 10" key="1">
    <citation type="journal article" date="2019" name="Genome Biol. Evol.">
        <title>Nanopore Sequencing Significantly Improves Genome Assembly of the Protozoan Parasite Trypanosoma cruzi.</title>
        <authorList>
            <person name="Diaz-Viraque F."/>
            <person name="Pita S."/>
            <person name="Greif G."/>
            <person name="de Souza R.C.M."/>
            <person name="Iraola G."/>
            <person name="Robello C."/>
        </authorList>
    </citation>
    <scope>NUCLEOTIDE SEQUENCE [LARGE SCALE GENOMIC DNA]</scope>
    <source>
        <strain evidence="9 10">Berenice</strain>
    </source>
</reference>
<organism evidence="9 10">
    <name type="scientific">Trypanosoma cruzi</name>
    <dbReference type="NCBI Taxonomy" id="5693"/>
    <lineage>
        <taxon>Eukaryota</taxon>
        <taxon>Discoba</taxon>
        <taxon>Euglenozoa</taxon>
        <taxon>Kinetoplastea</taxon>
        <taxon>Metakinetoplastina</taxon>
        <taxon>Trypanosomatida</taxon>
        <taxon>Trypanosomatidae</taxon>
        <taxon>Trypanosoma</taxon>
        <taxon>Schizotrypanum</taxon>
    </lineage>
</organism>
<evidence type="ECO:0000256" key="3">
    <source>
        <dbReference type="ARBA" id="ARBA00023139"/>
    </source>
</evidence>
<dbReference type="EMBL" id="JABDHM010000008">
    <property type="protein sequence ID" value="KAF5225195.1"/>
    <property type="molecule type" value="Genomic_DNA"/>
</dbReference>
<dbReference type="Gene3D" id="1.10.287.110">
    <property type="entry name" value="DnaJ domain"/>
    <property type="match status" value="1"/>
</dbReference>
<dbReference type="InterPro" id="IPR001623">
    <property type="entry name" value="DnaJ_domain"/>
</dbReference>
<evidence type="ECO:0000313" key="9">
    <source>
        <dbReference type="EMBL" id="KAF5225195.1"/>
    </source>
</evidence>
<dbReference type="PRINTS" id="PR00625">
    <property type="entry name" value="JDOMAIN"/>
</dbReference>
<dbReference type="InterPro" id="IPR036869">
    <property type="entry name" value="J_dom_sf"/>
</dbReference>
<feature type="transmembrane region" description="Helical" evidence="7">
    <location>
        <begin position="132"/>
        <end position="159"/>
    </location>
</feature>
<protein>
    <recommendedName>
        <fullName evidence="8">J domain-containing protein</fullName>
    </recommendedName>
</protein>
<evidence type="ECO:0000256" key="7">
    <source>
        <dbReference type="SAM" id="Phobius"/>
    </source>
</evidence>
<dbReference type="Pfam" id="PF00226">
    <property type="entry name" value="DnaJ"/>
    <property type="match status" value="1"/>
</dbReference>
<feature type="transmembrane region" description="Helical" evidence="7">
    <location>
        <begin position="367"/>
        <end position="394"/>
    </location>
</feature>
<dbReference type="PANTHER" id="PTHR44027">
    <property type="entry name" value="DNAJ HOMOLOG SUBFAMILY C MEMBER 5 HOMOLOG"/>
    <property type="match status" value="1"/>
</dbReference>
<feature type="region of interest" description="Disordered" evidence="6">
    <location>
        <begin position="402"/>
        <end position="487"/>
    </location>
</feature>
<evidence type="ECO:0000256" key="6">
    <source>
        <dbReference type="SAM" id="MobiDB-lite"/>
    </source>
</evidence>
<dbReference type="GO" id="GO:0005737">
    <property type="term" value="C:cytoplasm"/>
    <property type="evidence" value="ECO:0007669"/>
    <property type="project" value="UniProtKB-ARBA"/>
</dbReference>
<proteinExistence type="predicted"/>
<feature type="compositionally biased region" description="Basic and acidic residues" evidence="6">
    <location>
        <begin position="448"/>
        <end position="457"/>
    </location>
</feature>
<comment type="subcellular location">
    <subcellularLocation>
        <location evidence="1">Membrane</location>
        <topology evidence="1">Lipid-anchor</topology>
    </subcellularLocation>
</comment>
<dbReference type="CDD" id="cd06257">
    <property type="entry name" value="DnaJ"/>
    <property type="match status" value="1"/>
</dbReference>
<evidence type="ECO:0000256" key="4">
    <source>
        <dbReference type="ARBA" id="ARBA00023186"/>
    </source>
</evidence>
<feature type="transmembrane region" description="Helical" evidence="7">
    <location>
        <begin position="278"/>
        <end position="300"/>
    </location>
</feature>
<evidence type="ECO:0000256" key="1">
    <source>
        <dbReference type="ARBA" id="ARBA00004635"/>
    </source>
</evidence>
<gene>
    <name evidence="9" type="ORF">ECC02_001741</name>
</gene>
<evidence type="ECO:0000259" key="8">
    <source>
        <dbReference type="PROSITE" id="PS50076"/>
    </source>
</evidence>